<sequence>MNTITLKRNLSFQEYQLLTQILDEMGIEIERKIDSFALDKQDLENIAKSNEEAKQGLLISSEEVRNRALKLCTKQFGHLPQKQLISQI</sequence>
<evidence type="ECO:0000313" key="1">
    <source>
        <dbReference type="EMBL" id="CEN48103.1"/>
    </source>
</evidence>
<reference evidence="1 2" key="1">
    <citation type="submission" date="2015-01" db="EMBL/GenBank/DDBJ databases">
        <authorList>
            <person name="Xiang T."/>
            <person name="Song Y."/>
            <person name="Huang L."/>
            <person name="Wang B."/>
            <person name="Wu P."/>
        </authorList>
    </citation>
    <scope>NUCLEOTIDE SEQUENCE [LARGE SCALE GENOMIC DNA]</scope>
    <source>
        <strain evidence="1 2">CcD38</strain>
    </source>
</reference>
<gene>
    <name evidence="1" type="ORF">CCAND38_540024</name>
</gene>
<dbReference type="Proteomes" id="UP000045051">
    <property type="component" value="Unassembled WGS sequence"/>
</dbReference>
<dbReference type="EMBL" id="CDOI01000167">
    <property type="protein sequence ID" value="CEN48103.1"/>
    <property type="molecule type" value="Genomic_DNA"/>
</dbReference>
<accession>A0A0B7IDQ3</accession>
<dbReference type="RefSeq" id="WP_052458207.1">
    <property type="nucleotide sequence ID" value="NZ_CDOI01000167.1"/>
</dbReference>
<dbReference type="AlphaFoldDB" id="A0A0B7IDQ3"/>
<organism evidence="1 2">
    <name type="scientific">Capnocytophaga canis</name>
    <dbReference type="NCBI Taxonomy" id="1848903"/>
    <lineage>
        <taxon>Bacteria</taxon>
        <taxon>Pseudomonadati</taxon>
        <taxon>Bacteroidota</taxon>
        <taxon>Flavobacteriia</taxon>
        <taxon>Flavobacteriales</taxon>
        <taxon>Flavobacteriaceae</taxon>
        <taxon>Capnocytophaga</taxon>
    </lineage>
</organism>
<evidence type="ECO:0000313" key="2">
    <source>
        <dbReference type="Proteomes" id="UP000045051"/>
    </source>
</evidence>
<name>A0A0B7IDQ3_9FLAO</name>
<proteinExistence type="predicted"/>
<keyword evidence="2" id="KW-1185">Reference proteome</keyword>
<protein>
    <submittedName>
        <fullName evidence="1">Uncharacterized protein</fullName>
    </submittedName>
</protein>